<organism evidence="1 2">
    <name type="scientific">Ophiocordyceps australis</name>
    <dbReference type="NCBI Taxonomy" id="1399860"/>
    <lineage>
        <taxon>Eukaryota</taxon>
        <taxon>Fungi</taxon>
        <taxon>Dikarya</taxon>
        <taxon>Ascomycota</taxon>
        <taxon>Pezizomycotina</taxon>
        <taxon>Sordariomycetes</taxon>
        <taxon>Hypocreomycetidae</taxon>
        <taxon>Hypocreales</taxon>
        <taxon>Ophiocordycipitaceae</taxon>
        <taxon>Ophiocordyceps</taxon>
    </lineage>
</organism>
<accession>A0A2C5YTT3</accession>
<keyword evidence="2" id="KW-1185">Reference proteome</keyword>
<dbReference type="Proteomes" id="UP000224854">
    <property type="component" value="Unassembled WGS sequence"/>
</dbReference>
<dbReference type="EMBL" id="NJEU01000798">
    <property type="protein sequence ID" value="PHH70434.1"/>
    <property type="molecule type" value="Genomic_DNA"/>
</dbReference>
<reference evidence="1 2" key="1">
    <citation type="submission" date="2017-06" db="EMBL/GenBank/DDBJ databases">
        <title>Ant-infecting Ophiocordyceps genomes reveal a high diversity of potential behavioral manipulation genes and a possible major role for enterotoxins.</title>
        <authorList>
            <person name="De Bekker C."/>
            <person name="Evans H.C."/>
            <person name="Brachmann A."/>
            <person name="Hughes D.P."/>
        </authorList>
    </citation>
    <scope>NUCLEOTIDE SEQUENCE [LARGE SCALE GENOMIC DNA]</scope>
    <source>
        <strain evidence="1 2">1348a</strain>
    </source>
</reference>
<evidence type="ECO:0008006" key="3">
    <source>
        <dbReference type="Google" id="ProtNLM"/>
    </source>
</evidence>
<comment type="caution">
    <text evidence="1">The sequence shown here is derived from an EMBL/GenBank/DDBJ whole genome shotgun (WGS) entry which is preliminary data.</text>
</comment>
<evidence type="ECO:0000313" key="1">
    <source>
        <dbReference type="EMBL" id="PHH70434.1"/>
    </source>
</evidence>
<protein>
    <recommendedName>
        <fullName evidence="3">BTB domain-containing protein</fullName>
    </recommendedName>
</protein>
<dbReference type="AlphaFoldDB" id="A0A2C5YTT3"/>
<gene>
    <name evidence="1" type="ORF">CDD82_7106</name>
</gene>
<name>A0A2C5YTT3_9HYPO</name>
<proteinExistence type="predicted"/>
<sequence length="369" mass="42949">MEASRVCMHPQGELMVHLKYNRSVLESTNIEDDDYRDYAKDENDYNGFAKNIETMDFQLSLQHVTSASRMAAAMFNMQCLESSKGPDGFFHWTIDPLLHPVAFTTVMRIIHGQTRDLQDPEDVSLDTLVRICVVVDYLFCHDAVSFYAKTCVRFRNWVLPDFFTRNIPKCIFVAQVLEDSKLFAEATCLAIFYSEWSLNGRGYHLDPRVVEAIDKSRGSWMEDIFSKLYDIIRTLKSRNHQCGTECGDMSLGYLMRNLSLTGFYLEELEDRYVGWSVEAILDTISRFKPPVVYLNHMPCTHRGSYDSYDFWHRSCGRASQSPPEFLIKHECKVWGTYFQFAHDQLREYRSLELSNFVDSREKPDAVEFS</sequence>
<dbReference type="OrthoDB" id="4926739at2759"/>
<evidence type="ECO:0000313" key="2">
    <source>
        <dbReference type="Proteomes" id="UP000224854"/>
    </source>
</evidence>